<evidence type="ECO:0000256" key="6">
    <source>
        <dbReference type="ARBA" id="ARBA00023002"/>
    </source>
</evidence>
<comment type="subunit">
    <text evidence="3">Homotetramer.</text>
</comment>
<dbReference type="GO" id="GO:0050660">
    <property type="term" value="F:flavin adenine dinucleotide binding"/>
    <property type="evidence" value="ECO:0007669"/>
    <property type="project" value="InterPro"/>
</dbReference>
<feature type="domain" description="Acyl-CoA oxidase/dehydrogenase middle" evidence="9">
    <location>
        <begin position="164"/>
        <end position="275"/>
    </location>
</feature>
<evidence type="ECO:0000259" key="11">
    <source>
        <dbReference type="Pfam" id="PF12806"/>
    </source>
</evidence>
<dbReference type="InterPro" id="IPR046373">
    <property type="entry name" value="Acyl-CoA_Oxase/DH_mid-dom_sf"/>
</dbReference>
<evidence type="ECO:0000313" key="13">
    <source>
        <dbReference type="Proteomes" id="UP001366166"/>
    </source>
</evidence>
<evidence type="ECO:0000259" key="9">
    <source>
        <dbReference type="Pfam" id="PF02770"/>
    </source>
</evidence>
<evidence type="ECO:0000256" key="1">
    <source>
        <dbReference type="ARBA" id="ARBA00001974"/>
    </source>
</evidence>
<feature type="domain" description="Acyl-CoA dehydrogenase/oxidase N-terminal" evidence="10">
    <location>
        <begin position="81"/>
        <end position="158"/>
    </location>
</feature>
<dbReference type="InterPro" id="IPR006091">
    <property type="entry name" value="Acyl-CoA_Oxase/DH_mid-dom"/>
</dbReference>
<evidence type="ECO:0000256" key="3">
    <source>
        <dbReference type="ARBA" id="ARBA00011881"/>
    </source>
</evidence>
<dbReference type="InterPro" id="IPR052166">
    <property type="entry name" value="Diverse_Acyl-CoA_DH"/>
</dbReference>
<dbReference type="Proteomes" id="UP001366166">
    <property type="component" value="Chromosome"/>
</dbReference>
<dbReference type="SUPFAM" id="SSF47203">
    <property type="entry name" value="Acyl-CoA dehydrogenase C-terminal domain-like"/>
    <property type="match status" value="1"/>
</dbReference>
<gene>
    <name evidence="12" type="ORF">FAK_17100</name>
</gene>
<dbReference type="AlphaFoldDB" id="A0AAU9EJ60"/>
<protein>
    <submittedName>
        <fullName evidence="12">Acyl-CoA dehydrogenase</fullName>
    </submittedName>
</protein>
<dbReference type="InterPro" id="IPR006089">
    <property type="entry name" value="Acyl-CoA_DH_CS"/>
</dbReference>
<dbReference type="PANTHER" id="PTHR42803">
    <property type="entry name" value="ACYL-COA DEHYDROGENASE"/>
    <property type="match status" value="1"/>
</dbReference>
<dbReference type="EMBL" id="AP028679">
    <property type="protein sequence ID" value="BEQ14644.1"/>
    <property type="molecule type" value="Genomic_DNA"/>
</dbReference>
<name>A0AAU9EJ60_9BACT</name>
<dbReference type="Gene3D" id="1.20.140.10">
    <property type="entry name" value="Butyryl-CoA Dehydrogenase, subunit A, domain 3"/>
    <property type="match status" value="1"/>
</dbReference>
<dbReference type="InterPro" id="IPR013786">
    <property type="entry name" value="AcylCoA_DH/ox_N"/>
</dbReference>
<dbReference type="InterPro" id="IPR025878">
    <property type="entry name" value="Acyl-CoA_dh-like_C_dom"/>
</dbReference>
<accession>A0AAU9EJ60</accession>
<sequence>MGVNYFRRDGRDSKFVLLEHLGVERLLGYEPYRDFSAEDFAMILDEALKVGKEVLGPALQDGDRIGCAYEGGKVVTPDALKECWRVLNENGWPSATYNPEFGGQGLPEVVGGLVGEIFNGANMAMMTYAGLMVGNGHLIEDFGTDQDRAMFLEKMYTGVWGGTMCLTEPDAGSDVGALRTKAIPDPEADDPRIYKIEGVKRFITCGEHDLTENIIHLVLARIEGGPAGTKGVSLFIVPKIWVNPDGSMGEPNDVFCAGIEHKMGIHGSSTCTLNFGEQGKCRGILLGEPHSGMAKMFQMMNHARIGCGIQAAGATASAYDTARIYAKERVQGAPLSDRHGAAVPIIQHEDVRRMLMNLKAGSEAMRAFIAYLLFNSDVAKHDPDEAERQKAQARVDILTPLVKAYPPDLGYMLIRDAIQVLGGAGYCSDFPVEQYGRDIKILSIWEGTNYIQALDLVGRKLGAQGGKVFQEWVMELMAFAQANEADQDFQADCKLLGQAVGMVADFAQRFAGYFKQGRISLVPMFATRFLECFAETVLAKLMLEQGLIAGGKLGTVDPASADGLFYQGKVASAKFFCRNILTNVFGRYASLKTEDLSAMEIPEEAF</sequence>
<dbReference type="PROSITE" id="PS00072">
    <property type="entry name" value="ACYL_COA_DH_1"/>
    <property type="match status" value="1"/>
</dbReference>
<dbReference type="GO" id="GO:0005886">
    <property type="term" value="C:plasma membrane"/>
    <property type="evidence" value="ECO:0007669"/>
    <property type="project" value="TreeGrafter"/>
</dbReference>
<evidence type="ECO:0000256" key="5">
    <source>
        <dbReference type="ARBA" id="ARBA00022827"/>
    </source>
</evidence>
<comment type="cofactor">
    <cofactor evidence="1 7">
        <name>FAD</name>
        <dbReference type="ChEBI" id="CHEBI:57692"/>
    </cofactor>
</comment>
<feature type="domain" description="Acetyl-CoA dehydrogenase-like C-terminal" evidence="11">
    <location>
        <begin position="475"/>
        <end position="602"/>
    </location>
</feature>
<comment type="similarity">
    <text evidence="2 7">Belongs to the acyl-CoA dehydrogenase family.</text>
</comment>
<evidence type="ECO:0000256" key="7">
    <source>
        <dbReference type="RuleBase" id="RU362125"/>
    </source>
</evidence>
<dbReference type="InterPro" id="IPR009075">
    <property type="entry name" value="AcylCo_DH/oxidase_C"/>
</dbReference>
<evidence type="ECO:0000259" key="8">
    <source>
        <dbReference type="Pfam" id="PF00441"/>
    </source>
</evidence>
<proteinExistence type="inferred from homology"/>
<dbReference type="InterPro" id="IPR037069">
    <property type="entry name" value="AcylCoA_DH/ox_N_sf"/>
</dbReference>
<dbReference type="Pfam" id="PF02771">
    <property type="entry name" value="Acyl-CoA_dh_N"/>
    <property type="match status" value="1"/>
</dbReference>
<dbReference type="InterPro" id="IPR036250">
    <property type="entry name" value="AcylCo_DH-like_C"/>
</dbReference>
<keyword evidence="4 7" id="KW-0285">Flavoprotein</keyword>
<dbReference type="SUPFAM" id="SSF56645">
    <property type="entry name" value="Acyl-CoA dehydrogenase NM domain-like"/>
    <property type="match status" value="1"/>
</dbReference>
<feature type="domain" description="Acyl-CoA dehydrogenase/oxidase C-terminal" evidence="8">
    <location>
        <begin position="291"/>
        <end position="455"/>
    </location>
</feature>
<evidence type="ECO:0000256" key="2">
    <source>
        <dbReference type="ARBA" id="ARBA00009347"/>
    </source>
</evidence>
<dbReference type="Pfam" id="PF00441">
    <property type="entry name" value="Acyl-CoA_dh_1"/>
    <property type="match status" value="1"/>
</dbReference>
<dbReference type="PANTHER" id="PTHR42803:SF1">
    <property type="entry name" value="BROAD-SPECIFICITY LINEAR ACYL-COA DEHYDROGENASE FADE5"/>
    <property type="match status" value="1"/>
</dbReference>
<keyword evidence="5 7" id="KW-0274">FAD</keyword>
<dbReference type="RefSeq" id="WP_338606348.1">
    <property type="nucleotide sequence ID" value="NZ_AP028679.1"/>
</dbReference>
<evidence type="ECO:0000259" key="10">
    <source>
        <dbReference type="Pfam" id="PF02771"/>
    </source>
</evidence>
<evidence type="ECO:0000313" key="12">
    <source>
        <dbReference type="EMBL" id="BEQ14644.1"/>
    </source>
</evidence>
<dbReference type="KEGG" id="dmp:FAK_17100"/>
<dbReference type="Gene3D" id="1.10.540.10">
    <property type="entry name" value="Acyl-CoA dehydrogenase/oxidase, N-terminal domain"/>
    <property type="match status" value="1"/>
</dbReference>
<keyword evidence="13" id="KW-1185">Reference proteome</keyword>
<reference evidence="13" key="1">
    <citation type="journal article" date="2023" name="Arch. Microbiol.">
        <title>Desulfoferula mesophilus gen. nov. sp. nov., a mesophilic sulfate-reducing bacterium isolated from a brackish lake sediment.</title>
        <authorList>
            <person name="Watanabe T."/>
            <person name="Yabe T."/>
            <person name="Tsuji J.M."/>
            <person name="Fukui M."/>
        </authorList>
    </citation>
    <scope>NUCLEOTIDE SEQUENCE [LARGE SCALE GENOMIC DNA]</scope>
    <source>
        <strain evidence="13">12FAK</strain>
    </source>
</reference>
<dbReference type="GO" id="GO:0003995">
    <property type="term" value="F:acyl-CoA dehydrogenase activity"/>
    <property type="evidence" value="ECO:0007669"/>
    <property type="project" value="InterPro"/>
</dbReference>
<organism evidence="12 13">
    <name type="scientific">Desulfoferula mesophila</name>
    <dbReference type="NCBI Taxonomy" id="3058419"/>
    <lineage>
        <taxon>Bacteria</taxon>
        <taxon>Pseudomonadati</taxon>
        <taxon>Thermodesulfobacteriota</taxon>
        <taxon>Desulfarculia</taxon>
        <taxon>Desulfarculales</taxon>
        <taxon>Desulfarculaceae</taxon>
        <taxon>Desulfoferula</taxon>
    </lineage>
</organism>
<evidence type="ECO:0000256" key="4">
    <source>
        <dbReference type="ARBA" id="ARBA00022630"/>
    </source>
</evidence>
<dbReference type="Gene3D" id="2.40.110.10">
    <property type="entry name" value="Butyryl-CoA Dehydrogenase, subunit A, domain 2"/>
    <property type="match status" value="1"/>
</dbReference>
<dbReference type="Pfam" id="PF02770">
    <property type="entry name" value="Acyl-CoA_dh_M"/>
    <property type="match status" value="1"/>
</dbReference>
<dbReference type="InterPro" id="IPR009100">
    <property type="entry name" value="AcylCoA_DH/oxidase_NM_dom_sf"/>
</dbReference>
<dbReference type="Pfam" id="PF12806">
    <property type="entry name" value="Acyl-CoA_dh_C"/>
    <property type="match status" value="1"/>
</dbReference>
<keyword evidence="6 7" id="KW-0560">Oxidoreductase</keyword>